<dbReference type="OrthoDB" id="288590at2759"/>
<proteinExistence type="predicted"/>
<dbReference type="Gene3D" id="2.60.120.330">
    <property type="entry name" value="B-lactam Antibiotic, Isopenicillin N Synthase, Chain"/>
    <property type="match status" value="1"/>
</dbReference>
<dbReference type="GO" id="GO:0051213">
    <property type="term" value="F:dioxygenase activity"/>
    <property type="evidence" value="ECO:0007669"/>
    <property type="project" value="UniProtKB-KW"/>
</dbReference>
<evidence type="ECO:0000313" key="1">
    <source>
        <dbReference type="EMBL" id="RLN15581.1"/>
    </source>
</evidence>
<name>A0A3L6S3U5_PANMI</name>
<accession>A0A3L6S3U5</accession>
<dbReference type="SUPFAM" id="SSF51197">
    <property type="entry name" value="Clavaminate synthase-like"/>
    <property type="match status" value="1"/>
</dbReference>
<dbReference type="InterPro" id="IPR027443">
    <property type="entry name" value="IPNS-like_sf"/>
</dbReference>
<organism evidence="1 2">
    <name type="scientific">Panicum miliaceum</name>
    <name type="common">Proso millet</name>
    <name type="synonym">Broomcorn millet</name>
    <dbReference type="NCBI Taxonomy" id="4540"/>
    <lineage>
        <taxon>Eukaryota</taxon>
        <taxon>Viridiplantae</taxon>
        <taxon>Streptophyta</taxon>
        <taxon>Embryophyta</taxon>
        <taxon>Tracheophyta</taxon>
        <taxon>Spermatophyta</taxon>
        <taxon>Magnoliopsida</taxon>
        <taxon>Liliopsida</taxon>
        <taxon>Poales</taxon>
        <taxon>Poaceae</taxon>
        <taxon>PACMAD clade</taxon>
        <taxon>Panicoideae</taxon>
        <taxon>Panicodae</taxon>
        <taxon>Paniceae</taxon>
        <taxon>Panicinae</taxon>
        <taxon>Panicum</taxon>
        <taxon>Panicum sect. Panicum</taxon>
    </lineage>
</organism>
<reference evidence="2" key="1">
    <citation type="journal article" date="2019" name="Nat. Commun.">
        <title>The genome of broomcorn millet.</title>
        <authorList>
            <person name="Zou C."/>
            <person name="Miki D."/>
            <person name="Li D."/>
            <person name="Tang Q."/>
            <person name="Xiao L."/>
            <person name="Rajput S."/>
            <person name="Deng P."/>
            <person name="Jia W."/>
            <person name="Huang R."/>
            <person name="Zhang M."/>
            <person name="Sun Y."/>
            <person name="Hu J."/>
            <person name="Fu X."/>
            <person name="Schnable P.S."/>
            <person name="Li F."/>
            <person name="Zhang H."/>
            <person name="Feng B."/>
            <person name="Zhu X."/>
            <person name="Liu R."/>
            <person name="Schnable J.C."/>
            <person name="Zhu J.-K."/>
            <person name="Zhang H."/>
        </authorList>
    </citation>
    <scope>NUCLEOTIDE SEQUENCE [LARGE SCALE GENOMIC DNA]</scope>
</reference>
<dbReference type="EMBL" id="PQIB02000005">
    <property type="protein sequence ID" value="RLN15581.1"/>
    <property type="molecule type" value="Genomic_DNA"/>
</dbReference>
<evidence type="ECO:0000313" key="2">
    <source>
        <dbReference type="Proteomes" id="UP000275267"/>
    </source>
</evidence>
<gene>
    <name evidence="1" type="ORF">C2845_PM02G22930</name>
</gene>
<keyword evidence="2" id="KW-1185">Reference proteome</keyword>
<comment type="caution">
    <text evidence="1">The sequence shown here is derived from an EMBL/GenBank/DDBJ whole genome shotgun (WGS) entry which is preliminary data.</text>
</comment>
<dbReference type="AlphaFoldDB" id="A0A3L6S3U5"/>
<protein>
    <submittedName>
        <fullName evidence="1">Gibberellin 3-beta-dioxygenase 1</fullName>
    </submittedName>
</protein>
<sequence>MAIPKVDLRGLDPSSPGWASARAAICMPLFSSDTVISFVSNLLKLEHTVEKMTLDGLGVQEENIAAHRHTLTYSLRLSHYGVPEESKMGVTLPRHTDPSFTTAIVQHEVEGLEV</sequence>
<dbReference type="Proteomes" id="UP000275267">
    <property type="component" value="Unassembled WGS sequence"/>
</dbReference>
<dbReference type="STRING" id="4540.A0A3L6S3U5"/>